<dbReference type="Proteomes" id="UP001518140">
    <property type="component" value="Unassembled WGS sequence"/>
</dbReference>
<dbReference type="Gene3D" id="3.30.565.10">
    <property type="entry name" value="Histidine kinase-like ATPase, C-terminal domain"/>
    <property type="match status" value="1"/>
</dbReference>
<dbReference type="Pfam" id="PF07730">
    <property type="entry name" value="HisKA_3"/>
    <property type="match status" value="1"/>
</dbReference>
<sequence>MSPTLVWLVCLWLSPLAGAFEPTQAAPLAGVAIVPAAVATAELPLRVQVYTAGACVGATAVFTLPHPLPAAAAAGSVHLAIIAAIYSTTWLVSVVSRLEAAADVAALLAVTEERLRMSHDLYDTLGRNLAVIALKSELAARAGTLEEIEEVRVLAQSSQSEIRAVANAARPPSLQDELEGARSLLHASGIQCTVADEHRLPALSDDARDVLGRSVQEAATNVIRHAAEATACTITLTAPSPGTISLEVVNNGVRPVSGQQMEGGTGLVGLEQRITPLGGQLEHGPLSRGTYRLRVTLPLNDSKITGA</sequence>
<keyword evidence="7" id="KW-1185">Reference proteome</keyword>
<evidence type="ECO:0000313" key="6">
    <source>
        <dbReference type="EMBL" id="NGO43240.1"/>
    </source>
</evidence>
<feature type="domain" description="Signal transduction histidine kinase subgroup 3 dimerisation and phosphoacceptor" evidence="5">
    <location>
        <begin position="113"/>
        <end position="174"/>
    </location>
</feature>
<evidence type="ECO:0000256" key="4">
    <source>
        <dbReference type="SAM" id="SignalP"/>
    </source>
</evidence>
<dbReference type="InterPro" id="IPR050482">
    <property type="entry name" value="Sensor_HK_TwoCompSys"/>
</dbReference>
<dbReference type="PANTHER" id="PTHR24421">
    <property type="entry name" value="NITRATE/NITRITE SENSOR PROTEIN NARX-RELATED"/>
    <property type="match status" value="1"/>
</dbReference>
<dbReference type="InterPro" id="IPR036890">
    <property type="entry name" value="HATPase_C_sf"/>
</dbReference>
<reference evidence="6 7" key="1">
    <citation type="submission" date="2020-02" db="EMBL/GenBank/DDBJ databases">
        <title>Whole-genome analyses of novel actinobacteria.</title>
        <authorList>
            <person name="Sahin N."/>
            <person name="Tokatli A."/>
        </authorList>
    </citation>
    <scope>NUCLEOTIDE SEQUENCE [LARGE SCALE GENOMIC DNA]</scope>
    <source>
        <strain evidence="6 7">YC419</strain>
    </source>
</reference>
<evidence type="ECO:0000313" key="7">
    <source>
        <dbReference type="Proteomes" id="UP001518140"/>
    </source>
</evidence>
<protein>
    <recommendedName>
        <fullName evidence="5">Signal transduction histidine kinase subgroup 3 dimerisation and phosphoacceptor domain-containing protein</fullName>
    </recommendedName>
</protein>
<keyword evidence="1" id="KW-0808">Transferase</keyword>
<dbReference type="CDD" id="cd16917">
    <property type="entry name" value="HATPase_UhpB-NarQ-NarX-like"/>
    <property type="match status" value="1"/>
</dbReference>
<keyword evidence="4" id="KW-0732">Signal</keyword>
<accession>A0ABX0DMY9</accession>
<dbReference type="RefSeq" id="WP_165339854.1">
    <property type="nucleotide sequence ID" value="NZ_JAAKZX010000035.1"/>
</dbReference>
<comment type="caution">
    <text evidence="6">The sequence shown here is derived from an EMBL/GenBank/DDBJ whole genome shotgun (WGS) entry which is preliminary data.</text>
</comment>
<feature type="signal peptide" evidence="4">
    <location>
        <begin position="1"/>
        <end position="25"/>
    </location>
</feature>
<organism evidence="6 7">
    <name type="scientific">Streptomyces ureilyticus</name>
    <dbReference type="NCBI Taxonomy" id="1775131"/>
    <lineage>
        <taxon>Bacteria</taxon>
        <taxon>Bacillati</taxon>
        <taxon>Actinomycetota</taxon>
        <taxon>Actinomycetes</taxon>
        <taxon>Kitasatosporales</taxon>
        <taxon>Streptomycetaceae</taxon>
        <taxon>Streptomyces</taxon>
    </lineage>
</organism>
<evidence type="ECO:0000259" key="5">
    <source>
        <dbReference type="Pfam" id="PF07730"/>
    </source>
</evidence>
<dbReference type="EMBL" id="JAAKZX010000035">
    <property type="protein sequence ID" value="NGO43240.1"/>
    <property type="molecule type" value="Genomic_DNA"/>
</dbReference>
<evidence type="ECO:0000256" key="1">
    <source>
        <dbReference type="ARBA" id="ARBA00022679"/>
    </source>
</evidence>
<evidence type="ECO:0000256" key="3">
    <source>
        <dbReference type="ARBA" id="ARBA00023012"/>
    </source>
</evidence>
<keyword evidence="2" id="KW-0418">Kinase</keyword>
<feature type="chain" id="PRO_5047504420" description="Signal transduction histidine kinase subgroup 3 dimerisation and phosphoacceptor domain-containing protein" evidence="4">
    <location>
        <begin position="26"/>
        <end position="307"/>
    </location>
</feature>
<proteinExistence type="predicted"/>
<dbReference type="SUPFAM" id="SSF55874">
    <property type="entry name" value="ATPase domain of HSP90 chaperone/DNA topoisomerase II/histidine kinase"/>
    <property type="match status" value="1"/>
</dbReference>
<evidence type="ECO:0000256" key="2">
    <source>
        <dbReference type="ARBA" id="ARBA00022777"/>
    </source>
</evidence>
<name>A0ABX0DMY9_9ACTN</name>
<keyword evidence="3" id="KW-0902">Two-component regulatory system</keyword>
<dbReference type="PANTHER" id="PTHR24421:SF63">
    <property type="entry name" value="SENSOR HISTIDINE KINASE DESK"/>
    <property type="match status" value="1"/>
</dbReference>
<gene>
    <name evidence="6" type="ORF">G6048_14055</name>
</gene>
<dbReference type="InterPro" id="IPR011712">
    <property type="entry name" value="Sig_transdc_His_kin_sub3_dim/P"/>
</dbReference>